<sequence>MHMSKFSLYSDDRQNLPGDPVGDIYSMLRDESECLQLNFAKHLVVDVQITD</sequence>
<keyword evidence="2" id="KW-1185">Reference proteome</keyword>
<proteinExistence type="predicted"/>
<dbReference type="Proteomes" id="UP000315295">
    <property type="component" value="Unassembled WGS sequence"/>
</dbReference>
<protein>
    <submittedName>
        <fullName evidence="1">Uncharacterized protein</fullName>
    </submittedName>
</protein>
<evidence type="ECO:0000313" key="2">
    <source>
        <dbReference type="Proteomes" id="UP000315295"/>
    </source>
</evidence>
<name>A0A540K2Q3_MALBA</name>
<reference evidence="1 2" key="1">
    <citation type="journal article" date="2019" name="G3 (Bethesda)">
        <title>Sequencing of a Wild Apple (Malus baccata) Genome Unravels the Differences Between Cultivated and Wild Apple Species Regarding Disease Resistance and Cold Tolerance.</title>
        <authorList>
            <person name="Chen X."/>
        </authorList>
    </citation>
    <scope>NUCLEOTIDE SEQUENCE [LARGE SCALE GENOMIC DNA]</scope>
    <source>
        <strain evidence="2">cv. Shandingzi</strain>
        <tissue evidence="1">Leaves</tissue>
    </source>
</reference>
<evidence type="ECO:0000313" key="1">
    <source>
        <dbReference type="EMBL" id="TQD68563.1"/>
    </source>
</evidence>
<comment type="caution">
    <text evidence="1">The sequence shown here is derived from an EMBL/GenBank/DDBJ whole genome shotgun (WGS) entry which is preliminary data.</text>
</comment>
<gene>
    <name evidence="1" type="ORF">C1H46_045904</name>
</gene>
<organism evidence="1 2">
    <name type="scientific">Malus baccata</name>
    <name type="common">Siberian crab apple</name>
    <name type="synonym">Pyrus baccata</name>
    <dbReference type="NCBI Taxonomy" id="106549"/>
    <lineage>
        <taxon>Eukaryota</taxon>
        <taxon>Viridiplantae</taxon>
        <taxon>Streptophyta</taxon>
        <taxon>Embryophyta</taxon>
        <taxon>Tracheophyta</taxon>
        <taxon>Spermatophyta</taxon>
        <taxon>Magnoliopsida</taxon>
        <taxon>eudicotyledons</taxon>
        <taxon>Gunneridae</taxon>
        <taxon>Pentapetalae</taxon>
        <taxon>rosids</taxon>
        <taxon>fabids</taxon>
        <taxon>Rosales</taxon>
        <taxon>Rosaceae</taxon>
        <taxon>Amygdaloideae</taxon>
        <taxon>Maleae</taxon>
        <taxon>Malus</taxon>
    </lineage>
</organism>
<accession>A0A540K2Q3</accession>
<dbReference type="EMBL" id="VIEB01019442">
    <property type="protein sequence ID" value="TQD68563.1"/>
    <property type="molecule type" value="Genomic_DNA"/>
</dbReference>
<dbReference type="AlphaFoldDB" id="A0A540K2Q3"/>